<feature type="transmembrane region" description="Helical" evidence="7">
    <location>
        <begin position="6"/>
        <end position="33"/>
    </location>
</feature>
<gene>
    <name evidence="9" type="ORF">BDK51DRAFT_20603</name>
</gene>
<evidence type="ECO:0000256" key="3">
    <source>
        <dbReference type="ARBA" id="ARBA00022737"/>
    </source>
</evidence>
<evidence type="ECO:0000256" key="4">
    <source>
        <dbReference type="ARBA" id="ARBA00022989"/>
    </source>
</evidence>
<evidence type="ECO:0000259" key="8">
    <source>
        <dbReference type="PROSITE" id="PS51846"/>
    </source>
</evidence>
<proteinExistence type="predicted"/>
<evidence type="ECO:0000313" key="9">
    <source>
        <dbReference type="EMBL" id="RKO91099.1"/>
    </source>
</evidence>
<dbReference type="InterPro" id="IPR044751">
    <property type="entry name" value="Ion_transp-like_CBS"/>
</dbReference>
<keyword evidence="2 6" id="KW-0812">Transmembrane</keyword>
<dbReference type="PANTHER" id="PTHR12064">
    <property type="entry name" value="METAL TRANSPORTER CNNM"/>
    <property type="match status" value="1"/>
</dbReference>
<dbReference type="GO" id="GO:0010960">
    <property type="term" value="P:magnesium ion homeostasis"/>
    <property type="evidence" value="ECO:0007669"/>
    <property type="project" value="InterPro"/>
</dbReference>
<reference evidence="10" key="1">
    <citation type="journal article" date="2018" name="Nat. Microbiol.">
        <title>Leveraging single-cell genomics to expand the fungal tree of life.</title>
        <authorList>
            <person name="Ahrendt S.R."/>
            <person name="Quandt C.A."/>
            <person name="Ciobanu D."/>
            <person name="Clum A."/>
            <person name="Salamov A."/>
            <person name="Andreopoulos B."/>
            <person name="Cheng J.F."/>
            <person name="Woyke T."/>
            <person name="Pelin A."/>
            <person name="Henrissat B."/>
            <person name="Reynolds N.K."/>
            <person name="Benny G.L."/>
            <person name="Smith M.E."/>
            <person name="James T.Y."/>
            <person name="Grigoriev I.V."/>
        </authorList>
    </citation>
    <scope>NUCLEOTIDE SEQUENCE [LARGE SCALE GENOMIC DNA]</scope>
</reference>
<dbReference type="AlphaFoldDB" id="A0A4P9WEE9"/>
<dbReference type="InterPro" id="IPR046342">
    <property type="entry name" value="CBS_dom_sf"/>
</dbReference>
<accession>A0A4P9WEE9</accession>
<evidence type="ECO:0000256" key="2">
    <source>
        <dbReference type="ARBA" id="ARBA00022692"/>
    </source>
</evidence>
<keyword evidence="4 6" id="KW-1133">Transmembrane helix</keyword>
<evidence type="ECO:0000256" key="7">
    <source>
        <dbReference type="SAM" id="Phobius"/>
    </source>
</evidence>
<protein>
    <recommendedName>
        <fullName evidence="8">CNNM transmembrane domain-containing protein</fullName>
    </recommendedName>
</protein>
<dbReference type="CDD" id="cd04590">
    <property type="entry name" value="CBS_pair_CorC_HlyC_assoc"/>
    <property type="match status" value="1"/>
</dbReference>
<dbReference type="InterPro" id="IPR002550">
    <property type="entry name" value="CNNM"/>
</dbReference>
<evidence type="ECO:0000313" key="10">
    <source>
        <dbReference type="Proteomes" id="UP000269721"/>
    </source>
</evidence>
<dbReference type="OrthoDB" id="5353557at2759"/>
<dbReference type="GO" id="GO:0005737">
    <property type="term" value="C:cytoplasm"/>
    <property type="evidence" value="ECO:0007669"/>
    <property type="project" value="TreeGrafter"/>
</dbReference>
<keyword evidence="3" id="KW-0677">Repeat</keyword>
<dbReference type="Proteomes" id="UP000269721">
    <property type="component" value="Unassembled WGS sequence"/>
</dbReference>
<name>A0A4P9WEE9_9FUNG</name>
<dbReference type="GO" id="GO:0016020">
    <property type="term" value="C:membrane"/>
    <property type="evidence" value="ECO:0007669"/>
    <property type="project" value="UniProtKB-SubCell"/>
</dbReference>
<dbReference type="GO" id="GO:0030026">
    <property type="term" value="P:intracellular manganese ion homeostasis"/>
    <property type="evidence" value="ECO:0007669"/>
    <property type="project" value="TreeGrafter"/>
</dbReference>
<dbReference type="InterPro" id="IPR045095">
    <property type="entry name" value="ACDP"/>
</dbReference>
<keyword evidence="5 6" id="KW-0472">Membrane</keyword>
<feature type="transmembrane region" description="Helical" evidence="7">
    <location>
        <begin position="95"/>
        <end position="120"/>
    </location>
</feature>
<dbReference type="Gene3D" id="3.10.580.10">
    <property type="entry name" value="CBS-domain"/>
    <property type="match status" value="1"/>
</dbReference>
<evidence type="ECO:0000256" key="1">
    <source>
        <dbReference type="ARBA" id="ARBA00004141"/>
    </source>
</evidence>
<keyword evidence="10" id="KW-1185">Reference proteome</keyword>
<dbReference type="SUPFAM" id="SSF54631">
    <property type="entry name" value="CBS-domain pair"/>
    <property type="match status" value="1"/>
</dbReference>
<dbReference type="EMBL" id="KZ995232">
    <property type="protein sequence ID" value="RKO91099.1"/>
    <property type="molecule type" value="Genomic_DNA"/>
</dbReference>
<evidence type="ECO:0000256" key="5">
    <source>
        <dbReference type="ARBA" id="ARBA00023136"/>
    </source>
</evidence>
<comment type="subcellular location">
    <subcellularLocation>
        <location evidence="1">Membrane</location>
        <topology evidence="1">Multi-pass membrane protein</topology>
    </subcellularLocation>
</comment>
<dbReference type="Pfam" id="PF01595">
    <property type="entry name" value="CNNM"/>
    <property type="match status" value="1"/>
</dbReference>
<organism evidence="9 10">
    <name type="scientific">Blyttiomyces helicus</name>
    <dbReference type="NCBI Taxonomy" id="388810"/>
    <lineage>
        <taxon>Eukaryota</taxon>
        <taxon>Fungi</taxon>
        <taxon>Fungi incertae sedis</taxon>
        <taxon>Chytridiomycota</taxon>
        <taxon>Chytridiomycota incertae sedis</taxon>
        <taxon>Chytridiomycetes</taxon>
        <taxon>Chytridiomycetes incertae sedis</taxon>
        <taxon>Blyttiomyces</taxon>
    </lineage>
</organism>
<feature type="transmembrane region" description="Helical" evidence="7">
    <location>
        <begin position="132"/>
        <end position="152"/>
    </location>
</feature>
<evidence type="ECO:0000256" key="6">
    <source>
        <dbReference type="PROSITE-ProRule" id="PRU01193"/>
    </source>
</evidence>
<dbReference type="PROSITE" id="PS51846">
    <property type="entry name" value="CNNM"/>
    <property type="match status" value="1"/>
</dbReference>
<sequence>MPALQYWSFLVAIGVLVIAGGIFAGLTIGLMSLDETNLAILKLSGTVEEKAWAARIEPIRRNGHLLLVTLLLANTVINETLPVLMHSLKWDGYKAVLISTALIVVFGEIIPQAICARYGLQVGAFFAYPVRILIWVVYIIAYPIARLLDWILGHKHGVIYRRSELKELMALHGEDQEGPLTKDEVSVLRAVLELRDKSVLNVMTSLEHVFMLPLETKLDRPTMENIMKAGHSRVPIYASDRGCIIGVVLVKQLIINDPDDAIPLSDIKIRRLPRVTARIPLFEMLHVFEQGGSHMAVVYDSLPGQTEQPGESSRNGEALARIVQPTWTYASPRQADSSGGNVLGIVTLEDIIEELLGEEVRILGSTLRACVRVYMEITGRL</sequence>
<dbReference type="PANTHER" id="PTHR12064:SF97">
    <property type="entry name" value="METAL TRANSPORTER CNNM-5"/>
    <property type="match status" value="1"/>
</dbReference>
<feature type="domain" description="CNNM transmembrane" evidence="8">
    <location>
        <begin position="2"/>
        <end position="184"/>
    </location>
</feature>